<gene>
    <name evidence="1" type="ORF">FKZ59_07145</name>
</gene>
<sequence length="54" mass="6378">MNIFCCEMHVNHALDVVIAETKEFPILEQVKEEEKLSTKCEYCEKEAKYLVSRK</sequence>
<organism evidence="1 2">
    <name type="scientific">Ureibacillus terrenus</name>
    <dbReference type="NCBI Taxonomy" id="118246"/>
    <lineage>
        <taxon>Bacteria</taxon>
        <taxon>Bacillati</taxon>
        <taxon>Bacillota</taxon>
        <taxon>Bacilli</taxon>
        <taxon>Bacillales</taxon>
        <taxon>Caryophanaceae</taxon>
        <taxon>Ureibacillus</taxon>
    </lineage>
</organism>
<dbReference type="NCBIfam" id="TIGR04129">
    <property type="entry name" value="CxxH_BA5709"/>
    <property type="match status" value="1"/>
</dbReference>
<evidence type="ECO:0000313" key="1">
    <source>
        <dbReference type="EMBL" id="TQE91082.1"/>
    </source>
</evidence>
<evidence type="ECO:0000313" key="2">
    <source>
        <dbReference type="Proteomes" id="UP000315753"/>
    </source>
</evidence>
<dbReference type="EMBL" id="VIGD01000007">
    <property type="protein sequence ID" value="TQE91082.1"/>
    <property type="molecule type" value="Genomic_DNA"/>
</dbReference>
<dbReference type="RefSeq" id="WP_141602066.1">
    <property type="nucleotide sequence ID" value="NZ_VIGD01000007.1"/>
</dbReference>
<proteinExistence type="predicted"/>
<dbReference type="Pfam" id="PF14116">
    <property type="entry name" value="YyzF"/>
    <property type="match status" value="1"/>
</dbReference>
<name>A0A540V2V6_9BACL</name>
<comment type="caution">
    <text evidence="1">The sequence shown here is derived from an EMBL/GenBank/DDBJ whole genome shotgun (WGS) entry which is preliminary data.</text>
</comment>
<protein>
    <submittedName>
        <fullName evidence="1">CxxH/CxxC protein</fullName>
    </submittedName>
</protein>
<reference evidence="1 2" key="1">
    <citation type="submission" date="2019-06" db="EMBL/GenBank/DDBJ databases">
        <title>Genome sequence of Ureibacillus terrenus.</title>
        <authorList>
            <person name="Maclea K.S."/>
            <person name="Simoes M."/>
        </authorList>
    </citation>
    <scope>NUCLEOTIDE SEQUENCE [LARGE SCALE GENOMIC DNA]</scope>
    <source>
        <strain evidence="1 2">ATCC BAA-384</strain>
    </source>
</reference>
<dbReference type="InterPro" id="IPR025626">
    <property type="entry name" value="YyzF"/>
</dbReference>
<accession>A0A540V2V6</accession>
<keyword evidence="2" id="KW-1185">Reference proteome</keyword>
<dbReference type="Proteomes" id="UP000315753">
    <property type="component" value="Unassembled WGS sequence"/>
</dbReference>
<dbReference type="AlphaFoldDB" id="A0A540V2V6"/>
<dbReference type="OrthoDB" id="1652387at2"/>